<evidence type="ECO:0000313" key="1">
    <source>
        <dbReference type="EMBL" id="KZV98230.1"/>
    </source>
</evidence>
<protein>
    <recommendedName>
        <fullName evidence="3">Aminoglycoside phosphotransferase domain-containing protein</fullName>
    </recommendedName>
</protein>
<evidence type="ECO:0008006" key="3">
    <source>
        <dbReference type="Google" id="ProtNLM"/>
    </source>
</evidence>
<dbReference type="OrthoDB" id="3138711at2759"/>
<dbReference type="AlphaFoldDB" id="A0A165LRR7"/>
<organism evidence="1 2">
    <name type="scientific">Exidia glandulosa HHB12029</name>
    <dbReference type="NCBI Taxonomy" id="1314781"/>
    <lineage>
        <taxon>Eukaryota</taxon>
        <taxon>Fungi</taxon>
        <taxon>Dikarya</taxon>
        <taxon>Basidiomycota</taxon>
        <taxon>Agaricomycotina</taxon>
        <taxon>Agaricomycetes</taxon>
        <taxon>Auriculariales</taxon>
        <taxon>Exidiaceae</taxon>
        <taxon>Exidia</taxon>
    </lineage>
</organism>
<dbReference type="Proteomes" id="UP000077266">
    <property type="component" value="Unassembled WGS sequence"/>
</dbReference>
<proteinExistence type="predicted"/>
<keyword evidence="2" id="KW-1185">Reference proteome</keyword>
<dbReference type="InParanoid" id="A0A165LRR7"/>
<dbReference type="SUPFAM" id="SSF56112">
    <property type="entry name" value="Protein kinase-like (PK-like)"/>
    <property type="match status" value="1"/>
</dbReference>
<name>A0A165LRR7_EXIGL</name>
<reference evidence="1 2" key="1">
    <citation type="journal article" date="2016" name="Mol. Biol. Evol.">
        <title>Comparative Genomics of Early-Diverging Mushroom-Forming Fungi Provides Insights into the Origins of Lignocellulose Decay Capabilities.</title>
        <authorList>
            <person name="Nagy L.G."/>
            <person name="Riley R."/>
            <person name="Tritt A."/>
            <person name="Adam C."/>
            <person name="Daum C."/>
            <person name="Floudas D."/>
            <person name="Sun H."/>
            <person name="Yadav J.S."/>
            <person name="Pangilinan J."/>
            <person name="Larsson K.H."/>
            <person name="Matsuura K."/>
            <person name="Barry K."/>
            <person name="Labutti K."/>
            <person name="Kuo R."/>
            <person name="Ohm R.A."/>
            <person name="Bhattacharya S.S."/>
            <person name="Shirouzu T."/>
            <person name="Yoshinaga Y."/>
            <person name="Martin F.M."/>
            <person name="Grigoriev I.V."/>
            <person name="Hibbett D.S."/>
        </authorList>
    </citation>
    <scope>NUCLEOTIDE SEQUENCE [LARGE SCALE GENOMIC DNA]</scope>
    <source>
        <strain evidence="1 2">HHB12029</strain>
    </source>
</reference>
<dbReference type="InterPro" id="IPR011009">
    <property type="entry name" value="Kinase-like_dom_sf"/>
</dbReference>
<sequence length="343" mass="38170">MPTLHGYPLTYPSDAAQRGELRELLMNWRDVARPDQLHSLRLGRRVDGLSPLAWNLDIGSLPGTCAIPLCEHFEWPAQRGRPSVFDTDLEGVHIKIVKPLQTSKPGDVRLSQVYLAMLDHPDASRVVLKIYQGSATKDLDSLYGQSELDWDAVLGRFHSEEWAYLKMVHLQGTVIPHIGGFFEVLLPHGEPAVALLMEYIEGMETSGSTGLPILARDQSNPERAQLLKPMMKALMAGQHAILNCGVLWFDIAARNIKWLQTTPAEWTSLRAILIDFDSASPLYFAWDKFLVLGSVLATLNGDYGFSGEAINAAVKDVLASDQKLATVFRVTSERELELILMEP</sequence>
<dbReference type="EMBL" id="KV425921">
    <property type="protein sequence ID" value="KZV98230.1"/>
    <property type="molecule type" value="Genomic_DNA"/>
</dbReference>
<gene>
    <name evidence="1" type="ORF">EXIGLDRAFT_832326</name>
</gene>
<evidence type="ECO:0000313" key="2">
    <source>
        <dbReference type="Proteomes" id="UP000077266"/>
    </source>
</evidence>
<accession>A0A165LRR7</accession>